<feature type="region of interest" description="Disordered" evidence="1">
    <location>
        <begin position="225"/>
        <end position="250"/>
    </location>
</feature>
<dbReference type="Gene3D" id="3.40.50.10140">
    <property type="entry name" value="Toll/interleukin-1 receptor homology (TIR) domain"/>
    <property type="match status" value="1"/>
</dbReference>
<protein>
    <submittedName>
        <fullName evidence="3">TIR domain-containing protein</fullName>
    </submittedName>
</protein>
<feature type="domain" description="TIR" evidence="2">
    <location>
        <begin position="16"/>
        <end position="123"/>
    </location>
</feature>
<accession>A0ABV3XEJ3</accession>
<dbReference type="InterPro" id="IPR000157">
    <property type="entry name" value="TIR_dom"/>
</dbReference>
<name>A0ABV3XEJ3_9ACTN</name>
<gene>
    <name evidence="3" type="ORF">ABQ292_11600</name>
</gene>
<sequence length="281" mass="31708">MTTLEQATTRGRLSLFMSYARADLEAVRMVQEGIETLRHQVWIDRRLDGGQDWWDEILARIRACDAMIIAVSPTLLESDAAAKERTYARQLGKPLLPVLVAPVITDLLPPDLASLQLVDYTQVTQLNAFQLAAALSRLRPPPPLPQPLPPAPVVPVSYLTGLADQVRAPTLSLEDQLSLVAVLRVSLRRPREHDAALELLRTLHRRRDLYYATWHELGKLLQSEQERVSGETPVAGPPREAVTTPPGWYPDPSRRHQFRWFDGDWTHYASDYGSVVEDPDF</sequence>
<evidence type="ECO:0000313" key="4">
    <source>
        <dbReference type="Proteomes" id="UP001560045"/>
    </source>
</evidence>
<organism evidence="3 4">
    <name type="scientific">Geodermatophilus maliterrae</name>
    <dbReference type="NCBI Taxonomy" id="3162531"/>
    <lineage>
        <taxon>Bacteria</taxon>
        <taxon>Bacillati</taxon>
        <taxon>Actinomycetota</taxon>
        <taxon>Actinomycetes</taxon>
        <taxon>Geodermatophilales</taxon>
        <taxon>Geodermatophilaceae</taxon>
        <taxon>Geodermatophilus</taxon>
    </lineage>
</organism>
<dbReference type="SUPFAM" id="SSF52200">
    <property type="entry name" value="Toll/Interleukin receptor TIR domain"/>
    <property type="match status" value="1"/>
</dbReference>
<evidence type="ECO:0000313" key="3">
    <source>
        <dbReference type="EMBL" id="MEX5719003.1"/>
    </source>
</evidence>
<dbReference type="Proteomes" id="UP001560045">
    <property type="component" value="Unassembled WGS sequence"/>
</dbReference>
<reference evidence="3 4" key="1">
    <citation type="submission" date="2024-06" db="EMBL/GenBank/DDBJ databases">
        <title>Draft genome sequence of Geodermatophilus badlandi, a novel member of the Geodermatophilaceae isolated from badland sedimentary rocks in the Red desert, Wyoming, USA.</title>
        <authorList>
            <person name="Ben Tekaya S."/>
            <person name="Nouioui I."/>
            <person name="Flores G.M."/>
            <person name="Shaal M.N."/>
            <person name="Bredoire F."/>
            <person name="Basile F."/>
            <person name="Van Diepen L."/>
            <person name="Ward N.L."/>
        </authorList>
    </citation>
    <scope>NUCLEOTIDE SEQUENCE [LARGE SCALE GENOMIC DNA]</scope>
    <source>
        <strain evidence="3 4">WL48A</strain>
    </source>
</reference>
<dbReference type="Pfam" id="PF13676">
    <property type="entry name" value="TIR_2"/>
    <property type="match status" value="1"/>
</dbReference>
<dbReference type="EMBL" id="JBFNXQ010000031">
    <property type="protein sequence ID" value="MEX5719003.1"/>
    <property type="molecule type" value="Genomic_DNA"/>
</dbReference>
<proteinExistence type="predicted"/>
<comment type="caution">
    <text evidence="3">The sequence shown here is derived from an EMBL/GenBank/DDBJ whole genome shotgun (WGS) entry which is preliminary data.</text>
</comment>
<keyword evidence="4" id="KW-1185">Reference proteome</keyword>
<dbReference type="RefSeq" id="WP_369206405.1">
    <property type="nucleotide sequence ID" value="NZ_JBFNXQ010000031.1"/>
</dbReference>
<dbReference type="InterPro" id="IPR035897">
    <property type="entry name" value="Toll_tir_struct_dom_sf"/>
</dbReference>
<evidence type="ECO:0000256" key="1">
    <source>
        <dbReference type="SAM" id="MobiDB-lite"/>
    </source>
</evidence>
<evidence type="ECO:0000259" key="2">
    <source>
        <dbReference type="Pfam" id="PF13676"/>
    </source>
</evidence>